<evidence type="ECO:0000313" key="8">
    <source>
        <dbReference type="Proteomes" id="UP000715781"/>
    </source>
</evidence>
<dbReference type="Gene3D" id="3.30.200.20">
    <property type="entry name" value="Phosphorylase Kinase, domain 1"/>
    <property type="match status" value="1"/>
</dbReference>
<dbReference type="Pfam" id="PF00069">
    <property type="entry name" value="Pkinase"/>
    <property type="match status" value="1"/>
</dbReference>
<dbReference type="GO" id="GO:0034045">
    <property type="term" value="C:phagophore assembly site membrane"/>
    <property type="evidence" value="ECO:0007669"/>
    <property type="project" value="TreeGrafter"/>
</dbReference>
<dbReference type="GO" id="GO:0004674">
    <property type="term" value="F:protein serine/threonine kinase activity"/>
    <property type="evidence" value="ECO:0007669"/>
    <property type="project" value="UniProtKB-KW"/>
</dbReference>
<dbReference type="SUPFAM" id="SSF56112">
    <property type="entry name" value="Protein kinase-like (PK-like)"/>
    <property type="match status" value="1"/>
</dbReference>
<dbReference type="PANTHER" id="PTHR24348:SF22">
    <property type="entry name" value="NON-SPECIFIC SERINE_THREONINE PROTEIN KINASE"/>
    <property type="match status" value="1"/>
</dbReference>
<dbReference type="GO" id="GO:0042594">
    <property type="term" value="P:response to starvation"/>
    <property type="evidence" value="ECO:0007669"/>
    <property type="project" value="TreeGrafter"/>
</dbReference>
<keyword evidence="1" id="KW-0808">Transferase</keyword>
<dbReference type="GO" id="GO:0005776">
    <property type="term" value="C:autophagosome"/>
    <property type="evidence" value="ECO:0007669"/>
    <property type="project" value="TreeGrafter"/>
</dbReference>
<feature type="region of interest" description="Disordered" evidence="5">
    <location>
        <begin position="217"/>
        <end position="238"/>
    </location>
</feature>
<dbReference type="InterPro" id="IPR011009">
    <property type="entry name" value="Kinase-like_dom_sf"/>
</dbReference>
<keyword evidence="2" id="KW-0547">Nucleotide-binding</keyword>
<dbReference type="EMBL" id="JAHHHN010000044">
    <property type="protein sequence ID" value="MBW4565684.1"/>
    <property type="molecule type" value="Genomic_DNA"/>
</dbReference>
<keyword evidence="7" id="KW-0723">Serine/threonine-protein kinase</keyword>
<keyword evidence="3 7" id="KW-0418">Kinase</keyword>
<name>A0A951UJV7_9NOST</name>
<dbReference type="Gene3D" id="1.10.510.10">
    <property type="entry name" value="Transferase(Phosphotransferase) domain 1"/>
    <property type="match status" value="1"/>
</dbReference>
<dbReference type="AlphaFoldDB" id="A0A951UJV7"/>
<organism evidence="7 8">
    <name type="scientific">Mojavia pulchra JT2-VF2</name>
    <dbReference type="NCBI Taxonomy" id="287848"/>
    <lineage>
        <taxon>Bacteria</taxon>
        <taxon>Bacillati</taxon>
        <taxon>Cyanobacteriota</taxon>
        <taxon>Cyanophyceae</taxon>
        <taxon>Nostocales</taxon>
        <taxon>Nostocaceae</taxon>
    </lineage>
</organism>
<dbReference type="GO" id="GO:0005829">
    <property type="term" value="C:cytosol"/>
    <property type="evidence" value="ECO:0007669"/>
    <property type="project" value="TreeGrafter"/>
</dbReference>
<evidence type="ECO:0000256" key="2">
    <source>
        <dbReference type="ARBA" id="ARBA00022741"/>
    </source>
</evidence>
<protein>
    <submittedName>
        <fullName evidence="7">Serine/threonine protein kinase</fullName>
    </submittedName>
</protein>
<feature type="domain" description="Protein kinase" evidence="6">
    <location>
        <begin position="14"/>
        <end position="289"/>
    </location>
</feature>
<reference evidence="7" key="1">
    <citation type="submission" date="2021-05" db="EMBL/GenBank/DDBJ databases">
        <authorList>
            <person name="Pietrasiak N."/>
            <person name="Ward R."/>
            <person name="Stajich J.E."/>
            <person name="Kurbessoian T."/>
        </authorList>
    </citation>
    <scope>NUCLEOTIDE SEQUENCE</scope>
    <source>
        <strain evidence="7">JT2-VF2</strain>
    </source>
</reference>
<feature type="compositionally biased region" description="Basic and acidic residues" evidence="5">
    <location>
        <begin position="217"/>
        <end position="233"/>
    </location>
</feature>
<accession>A0A951UJV7</accession>
<evidence type="ECO:0000256" key="5">
    <source>
        <dbReference type="SAM" id="MobiDB-lite"/>
    </source>
</evidence>
<comment type="caution">
    <text evidence="7">The sequence shown here is derived from an EMBL/GenBank/DDBJ whole genome shotgun (WGS) entry which is preliminary data.</text>
</comment>
<reference evidence="7" key="2">
    <citation type="journal article" date="2022" name="Microbiol. Resour. Announc.">
        <title>Metagenome Sequencing to Explore Phylogenomics of Terrestrial Cyanobacteria.</title>
        <authorList>
            <person name="Ward R.D."/>
            <person name="Stajich J.E."/>
            <person name="Johansen J.R."/>
            <person name="Huntemann M."/>
            <person name="Clum A."/>
            <person name="Foster B."/>
            <person name="Foster B."/>
            <person name="Roux S."/>
            <person name="Palaniappan K."/>
            <person name="Varghese N."/>
            <person name="Mukherjee S."/>
            <person name="Reddy T.B.K."/>
            <person name="Daum C."/>
            <person name="Copeland A."/>
            <person name="Chen I.A."/>
            <person name="Ivanova N.N."/>
            <person name="Kyrpides N.C."/>
            <person name="Shapiro N."/>
            <person name="Eloe-Fadrosh E.A."/>
            <person name="Pietrasiak N."/>
        </authorList>
    </citation>
    <scope>NUCLEOTIDE SEQUENCE</scope>
    <source>
        <strain evidence="7">JT2-VF2</strain>
    </source>
</reference>
<evidence type="ECO:0000256" key="3">
    <source>
        <dbReference type="ARBA" id="ARBA00022777"/>
    </source>
</evidence>
<dbReference type="PANTHER" id="PTHR24348">
    <property type="entry name" value="SERINE/THREONINE-PROTEIN KINASE UNC-51-RELATED"/>
    <property type="match status" value="1"/>
</dbReference>
<evidence type="ECO:0000256" key="1">
    <source>
        <dbReference type="ARBA" id="ARBA00022679"/>
    </source>
</evidence>
<dbReference type="GO" id="GO:0005524">
    <property type="term" value="F:ATP binding"/>
    <property type="evidence" value="ECO:0007669"/>
    <property type="project" value="UniProtKB-KW"/>
</dbReference>
<dbReference type="InterPro" id="IPR000719">
    <property type="entry name" value="Prot_kinase_dom"/>
</dbReference>
<evidence type="ECO:0000256" key="4">
    <source>
        <dbReference type="ARBA" id="ARBA00022840"/>
    </source>
</evidence>
<evidence type="ECO:0000313" key="7">
    <source>
        <dbReference type="EMBL" id="MBW4565684.1"/>
    </source>
</evidence>
<dbReference type="InterPro" id="IPR045269">
    <property type="entry name" value="Atg1-like"/>
</dbReference>
<dbReference type="CDD" id="cd14014">
    <property type="entry name" value="STKc_PknB_like"/>
    <property type="match status" value="1"/>
</dbReference>
<dbReference type="Proteomes" id="UP000715781">
    <property type="component" value="Unassembled WGS sequence"/>
</dbReference>
<dbReference type="PROSITE" id="PS50011">
    <property type="entry name" value="PROTEIN_KINASE_DOM"/>
    <property type="match status" value="1"/>
</dbReference>
<keyword evidence="4" id="KW-0067">ATP-binding</keyword>
<proteinExistence type="predicted"/>
<sequence>MILPQNHKLKNGKYTICDHWRTGGYGVIYKAKDRDLNNEIVAIKTLRQDVSPQQYKENLERLKRERDTLNRLLGHANIVKYYEYFEEEKVHYLVMEFLDGKNLSELLQQKGKLKYCFVFDYIYQIGLALKYMHDKDLVHRDIQPKNIMIEKTKVKNRAVLIDFGIVKYRYLITNEHPSIQNFTHHEQKGGIFNKKLDVYGLAACLYNALTNEFPTDSGERVRRQRRGEQDLKPPRTHNRSIRQDVNDVILKGMDLELENVPSIEKWLNQLPKPLHWRWQQLVNWLHNFFR</sequence>
<evidence type="ECO:0000259" key="6">
    <source>
        <dbReference type="PROSITE" id="PS50011"/>
    </source>
</evidence>
<gene>
    <name evidence="7" type="ORF">KME32_32310</name>
</gene>